<dbReference type="PRINTS" id="PR00081">
    <property type="entry name" value="GDHRDH"/>
</dbReference>
<dbReference type="InterPro" id="IPR036291">
    <property type="entry name" value="NAD(P)-bd_dom_sf"/>
</dbReference>
<dbReference type="PROSITE" id="PS00061">
    <property type="entry name" value="ADH_SHORT"/>
    <property type="match status" value="1"/>
</dbReference>
<sequence>MTRSSKAACLAWDGASRPASRQRVFITGASSGIGAALARRYAARGDELGLVGRRRDALQALVDGLPGQGHRVYALDVRDRAALHAAAQDFLAGGPVDLVIASAGISAGTLTDAPEDYAVFEAILDTNVLAMVATFEPFIAPMRTRGSGTLAGIGSVAGVRGLPGAGAYSASKAAVRAYCESLRVELHGTGVRVVTLAPGFIATPMTARNPYRMPFLMPVERFAEKAQRAIDAGVSYRVIPWPMGWVARLLRLVPDALYDRAASRRKRKPRQGEHA</sequence>
<organism evidence="4 5">
    <name type="scientific">Castellaniella denitrificans</name>
    <dbReference type="NCBI Taxonomy" id="56119"/>
    <lineage>
        <taxon>Bacteria</taxon>
        <taxon>Pseudomonadati</taxon>
        <taxon>Pseudomonadota</taxon>
        <taxon>Betaproteobacteria</taxon>
        <taxon>Burkholderiales</taxon>
        <taxon>Alcaligenaceae</taxon>
        <taxon>Castellaniella</taxon>
    </lineage>
</organism>
<dbReference type="Pfam" id="PF00106">
    <property type="entry name" value="adh_short"/>
    <property type="match status" value="1"/>
</dbReference>
<dbReference type="RefSeq" id="WP_269357453.1">
    <property type="nucleotide sequence ID" value="NZ_JAPWHE010000002.1"/>
</dbReference>
<gene>
    <name evidence="4" type="ORF">O4H32_05570</name>
</gene>
<comment type="caution">
    <text evidence="4">The sequence shown here is derived from an EMBL/GenBank/DDBJ whole genome shotgun (WGS) entry which is preliminary data.</text>
</comment>
<dbReference type="SUPFAM" id="SSF51735">
    <property type="entry name" value="NAD(P)-binding Rossmann-fold domains"/>
    <property type="match status" value="1"/>
</dbReference>
<dbReference type="NCBIfam" id="NF005437">
    <property type="entry name" value="PRK07024.1"/>
    <property type="match status" value="1"/>
</dbReference>
<dbReference type="InterPro" id="IPR002347">
    <property type="entry name" value="SDR_fam"/>
</dbReference>
<dbReference type="EMBL" id="JAPWHE010000002">
    <property type="protein sequence ID" value="MCZ4329421.1"/>
    <property type="molecule type" value="Genomic_DNA"/>
</dbReference>
<dbReference type="PRINTS" id="PR00080">
    <property type="entry name" value="SDRFAMILY"/>
</dbReference>
<dbReference type="PANTHER" id="PTHR44196">
    <property type="entry name" value="DEHYDROGENASE/REDUCTASE SDR FAMILY MEMBER 7B"/>
    <property type="match status" value="1"/>
</dbReference>
<keyword evidence="5" id="KW-1185">Reference proteome</keyword>
<dbReference type="Proteomes" id="UP001068379">
    <property type="component" value="Unassembled WGS sequence"/>
</dbReference>
<reference evidence="4" key="1">
    <citation type="submission" date="2022-12" db="EMBL/GenBank/DDBJ databases">
        <title>Bacterial isolates from different developmental stages of Nematostella vectensis.</title>
        <authorList>
            <person name="Fraune S."/>
        </authorList>
    </citation>
    <scope>NUCLEOTIDE SEQUENCE</scope>
    <source>
        <strain evidence="4">G21619-S1</strain>
    </source>
</reference>
<evidence type="ECO:0000256" key="1">
    <source>
        <dbReference type="ARBA" id="ARBA00006484"/>
    </source>
</evidence>
<keyword evidence="2" id="KW-0560">Oxidoreductase</keyword>
<dbReference type="PANTHER" id="PTHR44196:SF1">
    <property type="entry name" value="DEHYDROGENASE_REDUCTASE SDR FAMILY MEMBER 7B"/>
    <property type="match status" value="1"/>
</dbReference>
<dbReference type="InterPro" id="IPR020904">
    <property type="entry name" value="Sc_DH/Rdtase_CS"/>
</dbReference>
<evidence type="ECO:0000256" key="3">
    <source>
        <dbReference type="RuleBase" id="RU000363"/>
    </source>
</evidence>
<evidence type="ECO:0000313" key="5">
    <source>
        <dbReference type="Proteomes" id="UP001068379"/>
    </source>
</evidence>
<proteinExistence type="inferred from homology"/>
<name>A0ABT4M273_9BURK</name>
<dbReference type="Gene3D" id="3.40.50.720">
    <property type="entry name" value="NAD(P)-binding Rossmann-like Domain"/>
    <property type="match status" value="1"/>
</dbReference>
<comment type="similarity">
    <text evidence="1 3">Belongs to the short-chain dehydrogenases/reductases (SDR) family.</text>
</comment>
<evidence type="ECO:0000256" key="2">
    <source>
        <dbReference type="ARBA" id="ARBA00023002"/>
    </source>
</evidence>
<evidence type="ECO:0000313" key="4">
    <source>
        <dbReference type="EMBL" id="MCZ4329421.1"/>
    </source>
</evidence>
<protein>
    <submittedName>
        <fullName evidence="4">SDR family oxidoreductase</fullName>
    </submittedName>
</protein>
<accession>A0ABT4M273</accession>